<dbReference type="OrthoDB" id="9800971at2"/>
<comment type="caution">
    <text evidence="2">The sequence shown here is derived from an EMBL/GenBank/DDBJ whole genome shotgun (WGS) entry which is preliminary data.</text>
</comment>
<reference evidence="2 3" key="1">
    <citation type="submission" date="2019-06" db="EMBL/GenBank/DDBJ databases">
        <authorList>
            <person name="Jiang L."/>
        </authorList>
    </citation>
    <scope>NUCLEOTIDE SEQUENCE [LARGE SCALE GENOMIC DNA]</scope>
    <source>
        <strain evidence="2 3">YIM 48858</strain>
    </source>
</reference>
<dbReference type="Proteomes" id="UP000305709">
    <property type="component" value="Unassembled WGS sequence"/>
</dbReference>
<keyword evidence="3" id="KW-1185">Reference proteome</keyword>
<dbReference type="EMBL" id="VDFV01000113">
    <property type="protein sequence ID" value="TNC59326.1"/>
    <property type="molecule type" value="Genomic_DNA"/>
</dbReference>
<name>A0A5C4N7T5_9RHOB</name>
<gene>
    <name evidence="2" type="ORF">FHG71_22910</name>
</gene>
<sequence length="92" mass="10485">MPLWSRFFGRKQAKEPASAPSEEHKGFHITPKPIREGSHYRIAARIEKEVAGVRRIYDLVRADTVATPEEARALSLAKARQVIDEQGERLFD</sequence>
<dbReference type="AlphaFoldDB" id="A0A5C4N7T5"/>
<evidence type="ECO:0000313" key="3">
    <source>
        <dbReference type="Proteomes" id="UP000305709"/>
    </source>
</evidence>
<feature type="region of interest" description="Disordered" evidence="1">
    <location>
        <begin position="1"/>
        <end position="32"/>
    </location>
</feature>
<evidence type="ECO:0000313" key="2">
    <source>
        <dbReference type="EMBL" id="TNC59326.1"/>
    </source>
</evidence>
<evidence type="ECO:0000256" key="1">
    <source>
        <dbReference type="SAM" id="MobiDB-lite"/>
    </source>
</evidence>
<dbReference type="InterPro" id="IPR018772">
    <property type="entry name" value="Transcription_activator_HlyU"/>
</dbReference>
<dbReference type="RefSeq" id="WP_139084105.1">
    <property type="nucleotide sequence ID" value="NZ_VDFV01000113.1"/>
</dbReference>
<dbReference type="Pfam" id="PF10115">
    <property type="entry name" value="HlyU"/>
    <property type="match status" value="1"/>
</dbReference>
<protein>
    <submittedName>
        <fullName evidence="2">Uncharacterized protein</fullName>
    </submittedName>
</protein>
<organism evidence="2 3">
    <name type="scientific">Rubellimicrobium roseum</name>
    <dbReference type="NCBI Taxonomy" id="687525"/>
    <lineage>
        <taxon>Bacteria</taxon>
        <taxon>Pseudomonadati</taxon>
        <taxon>Pseudomonadota</taxon>
        <taxon>Alphaproteobacteria</taxon>
        <taxon>Rhodobacterales</taxon>
        <taxon>Roseobacteraceae</taxon>
        <taxon>Rubellimicrobium</taxon>
    </lineage>
</organism>
<proteinExistence type="predicted"/>
<accession>A0A5C4N7T5</accession>